<name>A0ACB9Z476_9PEZI</name>
<evidence type="ECO:0000313" key="2">
    <source>
        <dbReference type="Proteomes" id="UP001497700"/>
    </source>
</evidence>
<comment type="caution">
    <text evidence="1">The sequence shown here is derived from an EMBL/GenBank/DDBJ whole genome shotgun (WGS) entry which is preliminary data.</text>
</comment>
<reference evidence="1 2" key="1">
    <citation type="journal article" date="2022" name="New Phytol.">
        <title>Ecological generalism drives hyperdiversity of secondary metabolite gene clusters in xylarialean endophytes.</title>
        <authorList>
            <person name="Franco M.E.E."/>
            <person name="Wisecaver J.H."/>
            <person name="Arnold A.E."/>
            <person name="Ju Y.M."/>
            <person name="Slot J.C."/>
            <person name="Ahrendt S."/>
            <person name="Moore L.P."/>
            <person name="Eastman K.E."/>
            <person name="Scott K."/>
            <person name="Konkel Z."/>
            <person name="Mondo S.J."/>
            <person name="Kuo A."/>
            <person name="Hayes R.D."/>
            <person name="Haridas S."/>
            <person name="Andreopoulos B."/>
            <person name="Riley R."/>
            <person name="LaButti K."/>
            <person name="Pangilinan J."/>
            <person name="Lipzen A."/>
            <person name="Amirebrahimi M."/>
            <person name="Yan J."/>
            <person name="Adam C."/>
            <person name="Keymanesh K."/>
            <person name="Ng V."/>
            <person name="Louie K."/>
            <person name="Northen T."/>
            <person name="Drula E."/>
            <person name="Henrissat B."/>
            <person name="Hsieh H.M."/>
            <person name="Youens-Clark K."/>
            <person name="Lutzoni F."/>
            <person name="Miadlikowska J."/>
            <person name="Eastwood D.C."/>
            <person name="Hamelin R.C."/>
            <person name="Grigoriev I.V."/>
            <person name="U'Ren J.M."/>
        </authorList>
    </citation>
    <scope>NUCLEOTIDE SEQUENCE [LARGE SCALE GENOMIC DNA]</scope>
    <source>
        <strain evidence="1 2">CBS 119005</strain>
    </source>
</reference>
<keyword evidence="2" id="KW-1185">Reference proteome</keyword>
<evidence type="ECO:0000313" key="1">
    <source>
        <dbReference type="EMBL" id="KAI4866512.1"/>
    </source>
</evidence>
<organism evidence="1 2">
    <name type="scientific">Hypoxylon rubiginosum</name>
    <dbReference type="NCBI Taxonomy" id="110542"/>
    <lineage>
        <taxon>Eukaryota</taxon>
        <taxon>Fungi</taxon>
        <taxon>Dikarya</taxon>
        <taxon>Ascomycota</taxon>
        <taxon>Pezizomycotina</taxon>
        <taxon>Sordariomycetes</taxon>
        <taxon>Xylariomycetidae</taxon>
        <taxon>Xylariales</taxon>
        <taxon>Hypoxylaceae</taxon>
        <taxon>Hypoxylon</taxon>
    </lineage>
</organism>
<sequence>MGDNTGHTNGKVLVTGGSGFIASHVIDVLLNDGFEVVTTARSDEKGRRIVESVQSAQQERLSYVVVDNIASDGAIDAILEAEPPFDYVVHTASPYHLNVQDPVKDFLDPAIKGTTGLLRSVKAHGPSVKRVVITSSSAAMINPMNHAKVYNESCWAPWTWEDALDSKKTYVASKVLSEKAAWAFMDAEKPNFDLAVINCTFTYGPVQRNLPGLEAMNTSNQRIRDMAQGKMKEGLSPTAPVFTFVDVRDVALAHLRAMTVPEAGGNRFYIVGGHFSNKRIADVIRKSFPDLAARLPLGDTQDDFPADVYGFDASKSKKVLGLEYIGFEKSVKDTVQSMLDLNLGL</sequence>
<accession>A0ACB9Z476</accession>
<proteinExistence type="predicted"/>
<protein>
    <submittedName>
        <fullName evidence="1">Ketoreductase</fullName>
    </submittedName>
</protein>
<gene>
    <name evidence="1" type="ORF">F4820DRAFT_250289</name>
</gene>
<dbReference type="EMBL" id="MU393458">
    <property type="protein sequence ID" value="KAI4866512.1"/>
    <property type="molecule type" value="Genomic_DNA"/>
</dbReference>
<dbReference type="Proteomes" id="UP001497700">
    <property type="component" value="Unassembled WGS sequence"/>
</dbReference>